<accession>A0ABU3Y1J2</accession>
<dbReference type="EMBL" id="JAWJUL010000561">
    <property type="protein sequence ID" value="MDV3444019.1"/>
    <property type="molecule type" value="Genomic_DNA"/>
</dbReference>
<comment type="caution">
    <text evidence="1">The sequence shown here is derived from an EMBL/GenBank/DDBJ whole genome shotgun (WGS) entry which is preliminary data.</text>
</comment>
<evidence type="ECO:0000313" key="2">
    <source>
        <dbReference type="Proteomes" id="UP001273935"/>
    </source>
</evidence>
<dbReference type="Proteomes" id="UP001273935">
    <property type="component" value="Unassembled WGS sequence"/>
</dbReference>
<protein>
    <submittedName>
        <fullName evidence="1">Uncharacterized protein</fullName>
    </submittedName>
</protein>
<name>A0ABU3Y1J2_9GAMM</name>
<dbReference type="InterPro" id="IPR027417">
    <property type="entry name" value="P-loop_NTPase"/>
</dbReference>
<sequence>KTTCANLLMRFYDVEGGAIRVGGVDVRDIPLAGLRQVQQADLQQPGATGQRTHQRQCLDQLDHPLLGAAA</sequence>
<reference evidence="1 2" key="1">
    <citation type="submission" date="2023-10" db="EMBL/GenBank/DDBJ databases">
        <title>Pseudomonas otitidis isolated from a paediatric patient with cystic fibrosis in Chile.</title>
        <authorList>
            <person name="Amsteins-Romero L."/>
            <person name="Opazo-Capurro A."/>
            <person name="Matus-Kohler M."/>
            <person name="Gonzalez-Rocha G."/>
        </authorList>
    </citation>
    <scope>NUCLEOTIDE SEQUENCE [LARGE SCALE GENOMIC DNA]</scope>
    <source>
        <strain evidence="1 2">P-714</strain>
    </source>
</reference>
<feature type="non-terminal residue" evidence="1">
    <location>
        <position position="1"/>
    </location>
</feature>
<keyword evidence="2" id="KW-1185">Reference proteome</keyword>
<proteinExistence type="predicted"/>
<feature type="non-terminal residue" evidence="1">
    <location>
        <position position="70"/>
    </location>
</feature>
<organism evidence="1 2">
    <name type="scientific">Metapseudomonas otitidis</name>
    <dbReference type="NCBI Taxonomy" id="319939"/>
    <lineage>
        <taxon>Bacteria</taxon>
        <taxon>Pseudomonadati</taxon>
        <taxon>Pseudomonadota</taxon>
        <taxon>Gammaproteobacteria</taxon>
        <taxon>Pseudomonadales</taxon>
        <taxon>Pseudomonadaceae</taxon>
        <taxon>Metapseudomonas</taxon>
    </lineage>
</organism>
<dbReference type="Gene3D" id="3.40.50.300">
    <property type="entry name" value="P-loop containing nucleotide triphosphate hydrolases"/>
    <property type="match status" value="1"/>
</dbReference>
<evidence type="ECO:0000313" key="1">
    <source>
        <dbReference type="EMBL" id="MDV3444019.1"/>
    </source>
</evidence>
<gene>
    <name evidence="1" type="ORF">R0G64_32325</name>
</gene>
<dbReference type="SUPFAM" id="SSF52540">
    <property type="entry name" value="P-loop containing nucleoside triphosphate hydrolases"/>
    <property type="match status" value="1"/>
</dbReference>